<keyword evidence="2" id="KW-1185">Reference proteome</keyword>
<gene>
    <name evidence="1" type="ORF">GmarT_25950</name>
</gene>
<dbReference type="EMBL" id="CP042910">
    <property type="protein sequence ID" value="QEG16728.1"/>
    <property type="molecule type" value="Genomic_DNA"/>
</dbReference>
<accession>A0ABX5YM21</accession>
<dbReference type="Proteomes" id="UP000322887">
    <property type="component" value="Chromosome"/>
</dbReference>
<evidence type="ECO:0000313" key="1">
    <source>
        <dbReference type="EMBL" id="QEG16728.1"/>
    </source>
</evidence>
<proteinExistence type="predicted"/>
<dbReference type="RefSeq" id="WP_149302785.1">
    <property type="nucleotide sequence ID" value="NZ_CP042910.1"/>
</dbReference>
<reference evidence="1 2" key="1">
    <citation type="submission" date="2019-08" db="EMBL/GenBank/DDBJ databases">
        <title>Deep-cultivation of Planctomycetes and their phenomic and genomic characterization uncovers novel biology.</title>
        <authorList>
            <person name="Wiegand S."/>
            <person name="Jogler M."/>
            <person name="Boedeker C."/>
            <person name="Pinto D."/>
            <person name="Vollmers J."/>
            <person name="Rivas-Marin E."/>
            <person name="Kohn T."/>
            <person name="Peeters S.H."/>
            <person name="Heuer A."/>
            <person name="Rast P."/>
            <person name="Oberbeckmann S."/>
            <person name="Bunk B."/>
            <person name="Jeske O."/>
            <person name="Meyerdierks A."/>
            <person name="Storesund J.E."/>
            <person name="Kallscheuer N."/>
            <person name="Luecker S."/>
            <person name="Lage O.M."/>
            <person name="Pohl T."/>
            <person name="Merkel B.J."/>
            <person name="Hornburger P."/>
            <person name="Mueller R.-W."/>
            <person name="Bruemmer F."/>
            <person name="Labrenz M."/>
            <person name="Spormann A.M."/>
            <person name="Op den Camp H."/>
            <person name="Overmann J."/>
            <person name="Amann R."/>
            <person name="Jetten M.S.M."/>
            <person name="Mascher T."/>
            <person name="Medema M.H."/>
            <person name="Devos D.P."/>
            <person name="Kaster A.-K."/>
            <person name="Ovreas L."/>
            <person name="Rohde M."/>
            <person name="Galperin M.Y."/>
            <person name="Jogler C."/>
        </authorList>
    </citation>
    <scope>NUCLEOTIDE SEQUENCE [LARGE SCALE GENOMIC DNA]</scope>
    <source>
        <strain evidence="1 2">DSM 8797</strain>
    </source>
</reference>
<organism evidence="1 2">
    <name type="scientific">Gimesia maris</name>
    <dbReference type="NCBI Taxonomy" id="122"/>
    <lineage>
        <taxon>Bacteria</taxon>
        <taxon>Pseudomonadati</taxon>
        <taxon>Planctomycetota</taxon>
        <taxon>Planctomycetia</taxon>
        <taxon>Planctomycetales</taxon>
        <taxon>Planctomycetaceae</taxon>
        <taxon>Gimesia</taxon>
    </lineage>
</organism>
<sequence length="63" mass="6871">MGARQRLNSLNLLAVLMISAIIGGVVQSWLLFLVSAAALAAIQIHSGDIRPTSRSSRKTRQRR</sequence>
<name>A0ABX5YM21_9PLAN</name>
<dbReference type="GeneID" id="98647152"/>
<evidence type="ECO:0000313" key="2">
    <source>
        <dbReference type="Proteomes" id="UP000322887"/>
    </source>
</evidence>
<protein>
    <submittedName>
        <fullName evidence="1">Uncharacterized protein</fullName>
    </submittedName>
</protein>